<dbReference type="Proteomes" id="UP000184172">
    <property type="component" value="Unassembled WGS sequence"/>
</dbReference>
<dbReference type="AlphaFoldDB" id="A0A1M6AXA7"/>
<evidence type="ECO:0000313" key="1">
    <source>
        <dbReference type="EMBL" id="SHI41115.1"/>
    </source>
</evidence>
<accession>A0A1M6AXA7</accession>
<keyword evidence="2" id="KW-1185">Reference proteome</keyword>
<proteinExistence type="predicted"/>
<sequence>MKYLQGLGDLAGSLGDLAGSLGDLAGSLGDLAGKSWRPCRKVFVTLQEITLHESTSILFMYLPAGRQVRGENSIITRRKLNCTDYYFIFVRIIQINYGH</sequence>
<reference evidence="2" key="1">
    <citation type="submission" date="2016-11" db="EMBL/GenBank/DDBJ databases">
        <authorList>
            <person name="Varghese N."/>
            <person name="Submissions S."/>
        </authorList>
    </citation>
    <scope>NUCLEOTIDE SEQUENCE [LARGE SCALE GENOMIC DNA]</scope>
    <source>
        <strain evidence="2">DSM 26349</strain>
    </source>
</reference>
<dbReference type="EMBL" id="FQYV01000002">
    <property type="protein sequence ID" value="SHI41115.1"/>
    <property type="molecule type" value="Genomic_DNA"/>
</dbReference>
<dbReference type="RefSeq" id="WP_092842530.1">
    <property type="nucleotide sequence ID" value="NZ_FNNS01000004.1"/>
</dbReference>
<organism evidence="1 2">
    <name type="scientific">Aequorivita viscosa</name>
    <dbReference type="NCBI Taxonomy" id="797419"/>
    <lineage>
        <taxon>Bacteria</taxon>
        <taxon>Pseudomonadati</taxon>
        <taxon>Bacteroidota</taxon>
        <taxon>Flavobacteriia</taxon>
        <taxon>Flavobacteriales</taxon>
        <taxon>Flavobacteriaceae</taxon>
        <taxon>Aequorivita</taxon>
    </lineage>
</organism>
<dbReference type="STRING" id="797419.SAMN05216556_10453"/>
<evidence type="ECO:0000313" key="2">
    <source>
        <dbReference type="Proteomes" id="UP000184172"/>
    </source>
</evidence>
<gene>
    <name evidence="1" type="ORF">SAMN04487908_10250</name>
</gene>
<protein>
    <submittedName>
        <fullName evidence="1">Uncharacterized protein</fullName>
    </submittedName>
</protein>
<name>A0A1M6AXA7_9FLAO</name>